<dbReference type="EMBL" id="DRZI01000342">
    <property type="protein sequence ID" value="HHP82585.1"/>
    <property type="molecule type" value="Genomic_DNA"/>
</dbReference>
<dbReference type="NCBIfam" id="TIGR03627">
    <property type="entry name" value="uS9_arch"/>
    <property type="match status" value="1"/>
</dbReference>
<organism evidence="6">
    <name type="scientific">Ignisphaera aggregans</name>
    <dbReference type="NCBI Taxonomy" id="334771"/>
    <lineage>
        <taxon>Archaea</taxon>
        <taxon>Thermoproteota</taxon>
        <taxon>Thermoprotei</taxon>
        <taxon>Desulfurococcales</taxon>
        <taxon>Desulfurococcaceae</taxon>
        <taxon>Ignisphaera</taxon>
    </lineage>
</organism>
<proteinExistence type="inferred from homology"/>
<dbReference type="Pfam" id="PF00380">
    <property type="entry name" value="Ribosomal_S9"/>
    <property type="match status" value="1"/>
</dbReference>
<reference evidence="6" key="1">
    <citation type="journal article" date="2020" name="mSystems">
        <title>Genome- and Community-Level Interaction Insights into Carbon Utilization and Element Cycling Functions of Hydrothermarchaeota in Hydrothermal Sediment.</title>
        <authorList>
            <person name="Zhou Z."/>
            <person name="Liu Y."/>
            <person name="Xu W."/>
            <person name="Pan J."/>
            <person name="Luo Z.H."/>
            <person name="Li M."/>
        </authorList>
    </citation>
    <scope>NUCLEOTIDE SEQUENCE [LARGE SCALE GENOMIC DNA]</scope>
    <source>
        <strain evidence="7">SpSt-1</strain>
        <strain evidence="6">SpSt-1121</strain>
    </source>
</reference>
<name>A0A7C5XR41_9CREN</name>
<sequence>MESTTPSDVKVLGAYPQIISGRKIVVSIGKRKTAIARAIIKAGNGRYRVNGTPLELWPIEIARLKMMEPLMLLSNNLRNSIDIDVIVEGGGVLAQAYAVRNAIARGIIVYFNMPILKEVFKEFDRTMISGDPRRTESEKWMRYSARRFRQKSYR</sequence>
<protein>
    <recommendedName>
        <fullName evidence="4">Small ribosomal subunit protein uS9</fullName>
    </recommendedName>
</protein>
<evidence type="ECO:0000256" key="1">
    <source>
        <dbReference type="ARBA" id="ARBA00005251"/>
    </source>
</evidence>
<dbReference type="GO" id="GO:0003735">
    <property type="term" value="F:structural constituent of ribosome"/>
    <property type="evidence" value="ECO:0007669"/>
    <property type="project" value="UniProtKB-UniRule"/>
</dbReference>
<dbReference type="PANTHER" id="PTHR21569:SF16">
    <property type="entry name" value="RIBOSOMAL PROTEIN S16"/>
    <property type="match status" value="1"/>
</dbReference>
<dbReference type="NCBIfam" id="NF001749">
    <property type="entry name" value="PRK00474.1"/>
    <property type="match status" value="1"/>
</dbReference>
<dbReference type="GO" id="GO:0022627">
    <property type="term" value="C:cytosolic small ribosomal subunit"/>
    <property type="evidence" value="ECO:0007669"/>
    <property type="project" value="UniProtKB-UniRule"/>
</dbReference>
<evidence type="ECO:0000313" key="6">
    <source>
        <dbReference type="EMBL" id="HHP82585.1"/>
    </source>
</evidence>
<gene>
    <name evidence="4" type="primary">rps9</name>
    <name evidence="7" type="ORF">ENL47_03430</name>
    <name evidence="6" type="ORF">ENM84_07990</name>
</gene>
<dbReference type="InterPro" id="IPR019958">
    <property type="entry name" value="Ribosomal_uS9_archaeal"/>
</dbReference>
<evidence type="ECO:0000313" key="7">
    <source>
        <dbReference type="EMBL" id="HHR95877.1"/>
    </source>
</evidence>
<dbReference type="PROSITE" id="PS00360">
    <property type="entry name" value="RIBOSOMAL_S9"/>
    <property type="match status" value="1"/>
</dbReference>
<keyword evidence="3 4" id="KW-0687">Ribonucleoprotein</keyword>
<dbReference type="InterPro" id="IPR014721">
    <property type="entry name" value="Ribsml_uS5_D2-typ_fold_subgr"/>
</dbReference>
<comment type="similarity">
    <text evidence="1 4 5">Belongs to the universal ribosomal protein uS9 family.</text>
</comment>
<evidence type="ECO:0000256" key="4">
    <source>
        <dbReference type="HAMAP-Rule" id="MF_00532"/>
    </source>
</evidence>
<comment type="caution">
    <text evidence="6">The sequence shown here is derived from an EMBL/GenBank/DDBJ whole genome shotgun (WGS) entry which is preliminary data.</text>
</comment>
<dbReference type="EMBL" id="DRUB01000061">
    <property type="protein sequence ID" value="HHR95877.1"/>
    <property type="molecule type" value="Genomic_DNA"/>
</dbReference>
<dbReference type="InterPro" id="IPR020574">
    <property type="entry name" value="Ribosomal_uS9_CS"/>
</dbReference>
<dbReference type="InterPro" id="IPR020568">
    <property type="entry name" value="Ribosomal_Su5_D2-typ_SF"/>
</dbReference>
<dbReference type="Gene3D" id="3.30.230.10">
    <property type="match status" value="1"/>
</dbReference>
<evidence type="ECO:0000256" key="2">
    <source>
        <dbReference type="ARBA" id="ARBA00022980"/>
    </source>
</evidence>
<keyword evidence="2 4" id="KW-0689">Ribosomal protein</keyword>
<dbReference type="AlphaFoldDB" id="A0A7C5XR41"/>
<evidence type="ECO:0000256" key="5">
    <source>
        <dbReference type="RuleBase" id="RU003815"/>
    </source>
</evidence>
<dbReference type="GO" id="GO:0003723">
    <property type="term" value="F:RNA binding"/>
    <property type="evidence" value="ECO:0007669"/>
    <property type="project" value="TreeGrafter"/>
</dbReference>
<dbReference type="SUPFAM" id="SSF54211">
    <property type="entry name" value="Ribosomal protein S5 domain 2-like"/>
    <property type="match status" value="1"/>
</dbReference>
<dbReference type="InterPro" id="IPR000754">
    <property type="entry name" value="Ribosomal_uS9"/>
</dbReference>
<dbReference type="PANTHER" id="PTHR21569">
    <property type="entry name" value="RIBOSOMAL PROTEIN S9"/>
    <property type="match status" value="1"/>
</dbReference>
<evidence type="ECO:0000256" key="3">
    <source>
        <dbReference type="ARBA" id="ARBA00023274"/>
    </source>
</evidence>
<dbReference type="HAMAP" id="MF_00532_A">
    <property type="entry name" value="Ribosomal_uS9_A"/>
    <property type="match status" value="1"/>
</dbReference>
<dbReference type="GO" id="GO:0000462">
    <property type="term" value="P:maturation of SSU-rRNA from tricistronic rRNA transcript (SSU-rRNA, 5.8S rRNA, LSU-rRNA)"/>
    <property type="evidence" value="ECO:0007669"/>
    <property type="project" value="TreeGrafter"/>
</dbReference>
<accession>A0A7C5XR41</accession>
<dbReference type="GO" id="GO:0006412">
    <property type="term" value="P:translation"/>
    <property type="evidence" value="ECO:0007669"/>
    <property type="project" value="UniProtKB-UniRule"/>
</dbReference>